<name>A0AAX2J2M9_KINKI</name>
<dbReference type="SUPFAM" id="SSF55781">
    <property type="entry name" value="GAF domain-like"/>
    <property type="match status" value="1"/>
</dbReference>
<dbReference type="AlphaFoldDB" id="A0AAX2J2M9"/>
<dbReference type="RefSeq" id="WP_003788277.1">
    <property type="nucleotide sequence ID" value="NZ_CP091518.1"/>
</dbReference>
<dbReference type="GeneID" id="93261542"/>
<evidence type="ECO:0000313" key="4">
    <source>
        <dbReference type="Proteomes" id="UP000248598"/>
    </source>
</evidence>
<evidence type="ECO:0000313" key="3">
    <source>
        <dbReference type="EMBL" id="SQH24067.1"/>
    </source>
</evidence>
<dbReference type="FunFam" id="3.30.450.40:FF:000008">
    <property type="entry name" value="GAF domain-containing proteins"/>
    <property type="match status" value="1"/>
</dbReference>
<reference evidence="3 4" key="1">
    <citation type="submission" date="2018-06" db="EMBL/GenBank/DDBJ databases">
        <authorList>
            <consortium name="Pathogen Informatics"/>
            <person name="Doyle S."/>
        </authorList>
    </citation>
    <scope>NUCLEOTIDE SEQUENCE [LARGE SCALE GENOMIC DNA]</scope>
    <source>
        <strain evidence="3 4">NCTC10529</strain>
    </source>
</reference>
<evidence type="ECO:0000259" key="2">
    <source>
        <dbReference type="SMART" id="SM00065"/>
    </source>
</evidence>
<organism evidence="3 4">
    <name type="scientific">Kingella kingae</name>
    <dbReference type="NCBI Taxonomy" id="504"/>
    <lineage>
        <taxon>Bacteria</taxon>
        <taxon>Pseudomonadati</taxon>
        <taxon>Pseudomonadota</taxon>
        <taxon>Betaproteobacteria</taxon>
        <taxon>Neisseriales</taxon>
        <taxon>Neisseriaceae</taxon>
        <taxon>Kingella</taxon>
    </lineage>
</organism>
<accession>A0AAX2J2M9</accession>
<dbReference type="InterPro" id="IPR051330">
    <property type="entry name" value="Phosphatase_reg/MetRdx"/>
</dbReference>
<dbReference type="InterPro" id="IPR003018">
    <property type="entry name" value="GAF"/>
</dbReference>
<proteinExistence type="inferred from homology"/>
<dbReference type="GO" id="GO:0005829">
    <property type="term" value="C:cytosol"/>
    <property type="evidence" value="ECO:0007669"/>
    <property type="project" value="TreeGrafter"/>
</dbReference>
<dbReference type="Proteomes" id="UP000248598">
    <property type="component" value="Chromosome 1"/>
</dbReference>
<protein>
    <submittedName>
        <fullName evidence="3">Free methionine-R-sulfoxide reductase</fullName>
        <ecNumber evidence="3">1.8.4.14</ecNumber>
    </submittedName>
</protein>
<feature type="domain" description="GAF" evidence="2">
    <location>
        <begin position="33"/>
        <end position="165"/>
    </location>
</feature>
<evidence type="ECO:0000256" key="1">
    <source>
        <dbReference type="ARBA" id="ARBA00038454"/>
    </source>
</evidence>
<keyword evidence="3" id="KW-0560">Oxidoreductase</keyword>
<gene>
    <name evidence="3" type="primary">msrC</name>
    <name evidence="3" type="ORF">NCTC10529_00217</name>
</gene>
<sequence length="166" mass="18579">MHEPHIAPNASKTERYQTIVPAIEALLSSDRNLFIAGLANVNALLKETFGWLWVGFYLIDDQRTELQLSAFQGPVACTRIAHGRGVCGQAWAQNRTIVVPDVNQHPDHIACSSRSQSEIVVPLYNQRQQIIGVLDADAEQINQFDEIDAEYLQQICQIITKNLLAQ</sequence>
<dbReference type="SMART" id="SM00065">
    <property type="entry name" value="GAF"/>
    <property type="match status" value="1"/>
</dbReference>
<dbReference type="Pfam" id="PF13185">
    <property type="entry name" value="GAF_2"/>
    <property type="match status" value="1"/>
</dbReference>
<dbReference type="Gene3D" id="3.30.450.40">
    <property type="match status" value="1"/>
</dbReference>
<comment type="similarity">
    <text evidence="1">Belongs to the free Met sulfoxide reductase family.</text>
</comment>
<dbReference type="InterPro" id="IPR029016">
    <property type="entry name" value="GAF-like_dom_sf"/>
</dbReference>
<dbReference type="PANTHER" id="PTHR21021:SF15">
    <property type="entry name" value="FREE METHIONINE-R-SULFOXIDE REDUCTASE"/>
    <property type="match status" value="1"/>
</dbReference>
<dbReference type="PANTHER" id="PTHR21021">
    <property type="entry name" value="GAF/PUTATIVE CYTOSKELETAL PROTEIN"/>
    <property type="match status" value="1"/>
</dbReference>
<dbReference type="GO" id="GO:0033745">
    <property type="term" value="F:L-methionine-(R)-S-oxide reductase activity"/>
    <property type="evidence" value="ECO:0007669"/>
    <property type="project" value="UniProtKB-EC"/>
</dbReference>
<dbReference type="EC" id="1.8.4.14" evidence="3"/>
<dbReference type="EMBL" id="LS483426">
    <property type="protein sequence ID" value="SQH24067.1"/>
    <property type="molecule type" value="Genomic_DNA"/>
</dbReference>